<accession>A0A2M4B5W3</accession>
<protein>
    <submittedName>
        <fullName evidence="2">Putative secreted protein</fullName>
    </submittedName>
</protein>
<reference evidence="2" key="1">
    <citation type="submission" date="2018-01" db="EMBL/GenBank/DDBJ databases">
        <title>An insight into the sialome of Amazonian anophelines.</title>
        <authorList>
            <person name="Ribeiro J.M."/>
            <person name="Scarpassa V."/>
            <person name="Calvo E."/>
        </authorList>
    </citation>
    <scope>NUCLEOTIDE SEQUENCE</scope>
    <source>
        <tissue evidence="2">Salivary glands</tissue>
    </source>
</reference>
<feature type="chain" id="PRO_5014954138" evidence="1">
    <location>
        <begin position="27"/>
        <end position="67"/>
    </location>
</feature>
<feature type="signal peptide" evidence="1">
    <location>
        <begin position="1"/>
        <end position="26"/>
    </location>
</feature>
<dbReference type="EMBL" id="GGFK01014887">
    <property type="protein sequence ID" value="MBW48208.1"/>
    <property type="molecule type" value="Transcribed_RNA"/>
</dbReference>
<dbReference type="AlphaFoldDB" id="A0A2M4B5W3"/>
<name>A0A2M4B5W3_9DIPT</name>
<sequence>MSASMHSGCSVGRLPVLLFCCCQVQCKLCCQRCPPSKLLAATVELSDQGLLYSIQHHPFSSHPPYKL</sequence>
<proteinExistence type="predicted"/>
<keyword evidence="1" id="KW-0732">Signal</keyword>
<evidence type="ECO:0000313" key="2">
    <source>
        <dbReference type="EMBL" id="MBW48208.1"/>
    </source>
</evidence>
<organism evidence="2">
    <name type="scientific">Anopheles triannulatus</name>
    <dbReference type="NCBI Taxonomy" id="58253"/>
    <lineage>
        <taxon>Eukaryota</taxon>
        <taxon>Metazoa</taxon>
        <taxon>Ecdysozoa</taxon>
        <taxon>Arthropoda</taxon>
        <taxon>Hexapoda</taxon>
        <taxon>Insecta</taxon>
        <taxon>Pterygota</taxon>
        <taxon>Neoptera</taxon>
        <taxon>Endopterygota</taxon>
        <taxon>Diptera</taxon>
        <taxon>Nematocera</taxon>
        <taxon>Culicoidea</taxon>
        <taxon>Culicidae</taxon>
        <taxon>Anophelinae</taxon>
        <taxon>Anopheles</taxon>
    </lineage>
</organism>
<evidence type="ECO:0000256" key="1">
    <source>
        <dbReference type="SAM" id="SignalP"/>
    </source>
</evidence>